<evidence type="ECO:0000313" key="2">
    <source>
        <dbReference type="EMBL" id="CAI2375760.1"/>
    </source>
</evidence>
<dbReference type="Proteomes" id="UP001295684">
    <property type="component" value="Unassembled WGS sequence"/>
</dbReference>
<reference evidence="2" key="1">
    <citation type="submission" date="2023-07" db="EMBL/GenBank/DDBJ databases">
        <authorList>
            <consortium name="AG Swart"/>
            <person name="Singh M."/>
            <person name="Singh A."/>
            <person name="Seah K."/>
            <person name="Emmerich C."/>
        </authorList>
    </citation>
    <scope>NUCLEOTIDE SEQUENCE</scope>
    <source>
        <strain evidence="2">DP1</strain>
    </source>
</reference>
<gene>
    <name evidence="2" type="ORF">ECRASSUSDP1_LOCUS17124</name>
</gene>
<keyword evidence="3" id="KW-1185">Reference proteome</keyword>
<sequence>MLNLYHFFRPMIYGHSKITNYVFEVTTKIGAVKMIDKALMDIICSVDNLQQSKQDVNNLPPQMVKKEEEQRIPLGNLTNIVKNENASDLLVNQYMSTAFGGSPVKQEENICVNLEKSCEDWKDDDSVCSTEEFPTQSRKEIKF</sequence>
<accession>A0AAD1XNG2</accession>
<protein>
    <submittedName>
        <fullName evidence="2">Uncharacterized protein</fullName>
    </submittedName>
</protein>
<proteinExistence type="predicted"/>
<evidence type="ECO:0000313" key="3">
    <source>
        <dbReference type="Proteomes" id="UP001295684"/>
    </source>
</evidence>
<dbReference type="EMBL" id="CAMPGE010017264">
    <property type="protein sequence ID" value="CAI2375760.1"/>
    <property type="molecule type" value="Genomic_DNA"/>
</dbReference>
<dbReference type="AlphaFoldDB" id="A0AAD1XNG2"/>
<comment type="caution">
    <text evidence="2">The sequence shown here is derived from an EMBL/GenBank/DDBJ whole genome shotgun (WGS) entry which is preliminary data.</text>
</comment>
<organism evidence="2 3">
    <name type="scientific">Euplotes crassus</name>
    <dbReference type="NCBI Taxonomy" id="5936"/>
    <lineage>
        <taxon>Eukaryota</taxon>
        <taxon>Sar</taxon>
        <taxon>Alveolata</taxon>
        <taxon>Ciliophora</taxon>
        <taxon>Intramacronucleata</taxon>
        <taxon>Spirotrichea</taxon>
        <taxon>Hypotrichia</taxon>
        <taxon>Euplotida</taxon>
        <taxon>Euplotidae</taxon>
        <taxon>Moneuplotes</taxon>
    </lineage>
</organism>
<name>A0AAD1XNG2_EUPCR</name>
<evidence type="ECO:0000256" key="1">
    <source>
        <dbReference type="SAM" id="MobiDB-lite"/>
    </source>
</evidence>
<feature type="region of interest" description="Disordered" evidence="1">
    <location>
        <begin position="123"/>
        <end position="143"/>
    </location>
</feature>
<feature type="compositionally biased region" description="Polar residues" evidence="1">
    <location>
        <begin position="127"/>
        <end position="136"/>
    </location>
</feature>